<keyword evidence="3" id="KW-1185">Reference proteome</keyword>
<protein>
    <submittedName>
        <fullName evidence="2">Uncharacterized protein</fullName>
    </submittedName>
</protein>
<proteinExistence type="predicted"/>
<comment type="caution">
    <text evidence="2">The sequence shown here is derived from an EMBL/GenBank/DDBJ whole genome shotgun (WGS) entry which is preliminary data.</text>
</comment>
<sequence length="64" mass="6924">MVALVGPNDASESTLSSALAGEQTPVERVEIHGLENVTRPPGRFTPEICEPEICETAFPRESAW</sequence>
<gene>
    <name evidence="2" type="ORF">GCM10023318_02800</name>
</gene>
<organism evidence="2 3">
    <name type="scientific">Nocardia callitridis</name>
    <dbReference type="NCBI Taxonomy" id="648753"/>
    <lineage>
        <taxon>Bacteria</taxon>
        <taxon>Bacillati</taxon>
        <taxon>Actinomycetota</taxon>
        <taxon>Actinomycetes</taxon>
        <taxon>Mycobacteriales</taxon>
        <taxon>Nocardiaceae</taxon>
        <taxon>Nocardia</taxon>
    </lineage>
</organism>
<accession>A0ABP9JRV5</accession>
<dbReference type="EMBL" id="BAABJM010000001">
    <property type="protein sequence ID" value="GAA5042474.1"/>
    <property type="molecule type" value="Genomic_DNA"/>
</dbReference>
<evidence type="ECO:0000256" key="1">
    <source>
        <dbReference type="SAM" id="MobiDB-lite"/>
    </source>
</evidence>
<evidence type="ECO:0000313" key="3">
    <source>
        <dbReference type="Proteomes" id="UP001500603"/>
    </source>
</evidence>
<evidence type="ECO:0000313" key="2">
    <source>
        <dbReference type="EMBL" id="GAA5042474.1"/>
    </source>
</evidence>
<dbReference type="Proteomes" id="UP001500603">
    <property type="component" value="Unassembled WGS sequence"/>
</dbReference>
<reference evidence="3" key="1">
    <citation type="journal article" date="2019" name="Int. J. Syst. Evol. Microbiol.">
        <title>The Global Catalogue of Microorganisms (GCM) 10K type strain sequencing project: providing services to taxonomists for standard genome sequencing and annotation.</title>
        <authorList>
            <consortium name="The Broad Institute Genomics Platform"/>
            <consortium name="The Broad Institute Genome Sequencing Center for Infectious Disease"/>
            <person name="Wu L."/>
            <person name="Ma J."/>
        </authorList>
    </citation>
    <scope>NUCLEOTIDE SEQUENCE [LARGE SCALE GENOMIC DNA]</scope>
    <source>
        <strain evidence="3">JCM 18298</strain>
    </source>
</reference>
<feature type="region of interest" description="Disordered" evidence="1">
    <location>
        <begin position="1"/>
        <end position="26"/>
    </location>
</feature>
<name>A0ABP9JRV5_9NOCA</name>